<feature type="transmembrane region" description="Helical" evidence="13">
    <location>
        <begin position="417"/>
        <end position="440"/>
    </location>
</feature>
<evidence type="ECO:0000256" key="4">
    <source>
        <dbReference type="ARBA" id="ARBA00020268"/>
    </source>
</evidence>
<feature type="transmembrane region" description="Helical" evidence="13">
    <location>
        <begin position="387"/>
        <end position="411"/>
    </location>
</feature>
<dbReference type="GO" id="GO:0006811">
    <property type="term" value="P:monoatomic ion transport"/>
    <property type="evidence" value="ECO:0007669"/>
    <property type="project" value="UniProtKB-KW"/>
</dbReference>
<accession>A0A9D0ZMF0</accession>
<comment type="similarity">
    <text evidence="3">Belongs to the multi antimicrobial extrusion (MATE) (TC 2.A.66.1) family.</text>
</comment>
<feature type="transmembrane region" description="Helical" evidence="13">
    <location>
        <begin position="87"/>
        <end position="110"/>
    </location>
</feature>
<evidence type="ECO:0000256" key="5">
    <source>
        <dbReference type="ARBA" id="ARBA00022448"/>
    </source>
</evidence>
<feature type="transmembrane region" description="Helical" evidence="13">
    <location>
        <begin position="130"/>
        <end position="150"/>
    </location>
</feature>
<keyword evidence="10" id="KW-0406">Ion transport</keyword>
<dbReference type="Proteomes" id="UP000824260">
    <property type="component" value="Unassembled WGS sequence"/>
</dbReference>
<evidence type="ECO:0000256" key="2">
    <source>
        <dbReference type="ARBA" id="ARBA00004651"/>
    </source>
</evidence>
<comment type="subcellular location">
    <subcellularLocation>
        <location evidence="2">Cell membrane</location>
        <topology evidence="2">Multi-pass membrane protein</topology>
    </subcellularLocation>
</comment>
<gene>
    <name evidence="14" type="ORF">IAA52_02760</name>
</gene>
<reference evidence="14" key="1">
    <citation type="submission" date="2020-10" db="EMBL/GenBank/DDBJ databases">
        <authorList>
            <person name="Gilroy R."/>
        </authorList>
    </citation>
    <scope>NUCLEOTIDE SEQUENCE</scope>
    <source>
        <strain evidence="14">ChiSjej6B24-2974</strain>
    </source>
</reference>
<evidence type="ECO:0000256" key="12">
    <source>
        <dbReference type="ARBA" id="ARBA00031636"/>
    </source>
</evidence>
<keyword evidence="7" id="KW-1003">Cell membrane</keyword>
<dbReference type="EMBL" id="DVFZ01000030">
    <property type="protein sequence ID" value="HIQ82004.1"/>
    <property type="molecule type" value="Genomic_DNA"/>
</dbReference>
<dbReference type="PIRSF" id="PIRSF006603">
    <property type="entry name" value="DinF"/>
    <property type="match status" value="1"/>
</dbReference>
<keyword evidence="11 13" id="KW-0472">Membrane</keyword>
<keyword evidence="8 13" id="KW-0812">Transmembrane</keyword>
<sequence>MVNGPVFSNVVRYSIPLILSGMLQLLYNMADVVVVGQFESTDAVASVTATSSLITLMVNLFIGLSVGTSVLVAQYSGANKYREIQDAVHTSIALSLVMGVLVGIFGLFMSHTFLVWMGTPEGNVLDGASLYMRIYFLGMPGNMLYNFGAAVMRSVGDSKRPLYYLSLAGVINIVLNIITVAFFGMGVAGVAIATIVSQYVSAVLVLLNLIRSHGSVHLDLKKLRIKKVMLGGIMKIGLPAGFSSIIFSISNVLIQSSINSFGANAMAGSGSASQLENFVYTAMNAIAQAALSFTGQNIGAQRYDRIAKIMRVCMLSVIVAGIVLGALVTLLSEPLLHLFTRADHDPQVIADVVHNGQIRLRIICLTYFLDGAMEVLANMLRGLGSAIAPTVVTVVGICGVRMLWIYTVFAVDRVLDILYISYPVSWIVTAATLFVCYVHVHRKMMRSVSAAPAANA</sequence>
<evidence type="ECO:0000313" key="15">
    <source>
        <dbReference type="Proteomes" id="UP000824260"/>
    </source>
</evidence>
<evidence type="ECO:0000256" key="13">
    <source>
        <dbReference type="SAM" id="Phobius"/>
    </source>
</evidence>
<name>A0A9D0ZMF0_9FIRM</name>
<dbReference type="Pfam" id="PF01554">
    <property type="entry name" value="MatE"/>
    <property type="match status" value="2"/>
</dbReference>
<evidence type="ECO:0000256" key="6">
    <source>
        <dbReference type="ARBA" id="ARBA00022449"/>
    </source>
</evidence>
<evidence type="ECO:0000313" key="14">
    <source>
        <dbReference type="EMBL" id="HIQ82004.1"/>
    </source>
</evidence>
<evidence type="ECO:0000256" key="3">
    <source>
        <dbReference type="ARBA" id="ARBA00010199"/>
    </source>
</evidence>
<evidence type="ECO:0000256" key="9">
    <source>
        <dbReference type="ARBA" id="ARBA00022989"/>
    </source>
</evidence>
<dbReference type="AlphaFoldDB" id="A0A9D0ZMF0"/>
<dbReference type="InterPro" id="IPR050222">
    <property type="entry name" value="MATE_MdtK"/>
</dbReference>
<feature type="transmembrane region" description="Helical" evidence="13">
    <location>
        <begin position="312"/>
        <end position="331"/>
    </location>
</feature>
<feature type="transmembrane region" description="Helical" evidence="13">
    <location>
        <begin position="278"/>
        <end position="300"/>
    </location>
</feature>
<dbReference type="GO" id="GO:0015297">
    <property type="term" value="F:antiporter activity"/>
    <property type="evidence" value="ECO:0007669"/>
    <property type="project" value="UniProtKB-KW"/>
</dbReference>
<evidence type="ECO:0000256" key="11">
    <source>
        <dbReference type="ARBA" id="ARBA00023136"/>
    </source>
</evidence>
<evidence type="ECO:0000256" key="7">
    <source>
        <dbReference type="ARBA" id="ARBA00022475"/>
    </source>
</evidence>
<evidence type="ECO:0000256" key="8">
    <source>
        <dbReference type="ARBA" id="ARBA00022692"/>
    </source>
</evidence>
<feature type="transmembrane region" description="Helical" evidence="13">
    <location>
        <begin position="53"/>
        <end position="75"/>
    </location>
</feature>
<keyword evidence="6" id="KW-0050">Antiport</keyword>
<comment type="function">
    <text evidence="1">Multidrug efflux pump.</text>
</comment>
<dbReference type="GO" id="GO:0005886">
    <property type="term" value="C:plasma membrane"/>
    <property type="evidence" value="ECO:0007669"/>
    <property type="project" value="UniProtKB-SubCell"/>
</dbReference>
<reference evidence="14" key="2">
    <citation type="journal article" date="2021" name="PeerJ">
        <title>Extensive microbial diversity within the chicken gut microbiome revealed by metagenomics and culture.</title>
        <authorList>
            <person name="Gilroy R."/>
            <person name="Ravi A."/>
            <person name="Getino M."/>
            <person name="Pursley I."/>
            <person name="Horton D.L."/>
            <person name="Alikhan N.F."/>
            <person name="Baker D."/>
            <person name="Gharbi K."/>
            <person name="Hall N."/>
            <person name="Watson M."/>
            <person name="Adriaenssens E.M."/>
            <person name="Foster-Nyarko E."/>
            <person name="Jarju S."/>
            <person name="Secka A."/>
            <person name="Antonio M."/>
            <person name="Oren A."/>
            <person name="Chaudhuri R.R."/>
            <person name="La Ragione R."/>
            <person name="Hildebrand F."/>
            <person name="Pallen M.J."/>
        </authorList>
    </citation>
    <scope>NUCLEOTIDE SEQUENCE</scope>
    <source>
        <strain evidence="14">ChiSjej6B24-2974</strain>
    </source>
</reference>
<evidence type="ECO:0000256" key="10">
    <source>
        <dbReference type="ARBA" id="ARBA00023065"/>
    </source>
</evidence>
<organism evidence="14 15">
    <name type="scientific">Candidatus Pullichristensenella stercorigallinarum</name>
    <dbReference type="NCBI Taxonomy" id="2840909"/>
    <lineage>
        <taxon>Bacteria</taxon>
        <taxon>Bacillati</taxon>
        <taxon>Bacillota</taxon>
        <taxon>Clostridia</taxon>
        <taxon>Candidatus Pullichristensenella</taxon>
    </lineage>
</organism>
<dbReference type="GO" id="GO:0042910">
    <property type="term" value="F:xenobiotic transmembrane transporter activity"/>
    <property type="evidence" value="ECO:0007669"/>
    <property type="project" value="InterPro"/>
</dbReference>
<protein>
    <recommendedName>
        <fullName evidence="4">Probable multidrug resistance protein NorM</fullName>
    </recommendedName>
    <alternativeName>
        <fullName evidence="12">Multidrug-efflux transporter</fullName>
    </alternativeName>
</protein>
<proteinExistence type="inferred from homology"/>
<feature type="transmembrane region" description="Helical" evidence="13">
    <location>
        <begin position="232"/>
        <end position="258"/>
    </location>
</feature>
<dbReference type="InterPro" id="IPR002528">
    <property type="entry name" value="MATE_fam"/>
</dbReference>
<dbReference type="CDD" id="cd13138">
    <property type="entry name" value="MATE_yoeA_like"/>
    <property type="match status" value="1"/>
</dbReference>
<feature type="transmembrane region" description="Helical" evidence="13">
    <location>
        <begin position="190"/>
        <end position="211"/>
    </location>
</feature>
<dbReference type="InterPro" id="IPR048279">
    <property type="entry name" value="MdtK-like"/>
</dbReference>
<keyword evidence="5" id="KW-0813">Transport</keyword>
<dbReference type="PANTHER" id="PTHR43298:SF2">
    <property type="entry name" value="FMN_FAD EXPORTER YEEO-RELATED"/>
    <property type="match status" value="1"/>
</dbReference>
<keyword evidence="9 13" id="KW-1133">Transmembrane helix</keyword>
<comment type="caution">
    <text evidence="14">The sequence shown here is derived from an EMBL/GenBank/DDBJ whole genome shotgun (WGS) entry which is preliminary data.</text>
</comment>
<evidence type="ECO:0000256" key="1">
    <source>
        <dbReference type="ARBA" id="ARBA00003408"/>
    </source>
</evidence>
<dbReference type="NCBIfam" id="TIGR00797">
    <property type="entry name" value="matE"/>
    <property type="match status" value="1"/>
</dbReference>
<dbReference type="PANTHER" id="PTHR43298">
    <property type="entry name" value="MULTIDRUG RESISTANCE PROTEIN NORM-RELATED"/>
    <property type="match status" value="1"/>
</dbReference>
<feature type="transmembrane region" description="Helical" evidence="13">
    <location>
        <begin position="162"/>
        <end position="184"/>
    </location>
</feature>